<dbReference type="EMBL" id="CP055264">
    <property type="protein sequence ID" value="QKX95372.1"/>
    <property type="molecule type" value="Genomic_DNA"/>
</dbReference>
<evidence type="ECO:0000256" key="1">
    <source>
        <dbReference type="SAM" id="Phobius"/>
    </source>
</evidence>
<organism evidence="2 3">
    <name type="scientific">Rapeseed phyllody phytoplasma</name>
    <dbReference type="NCBI Taxonomy" id="2490543"/>
    <lineage>
        <taxon>Bacteria</taxon>
        <taxon>Bacillati</taxon>
        <taxon>Mycoplasmatota</taxon>
        <taxon>Mollicutes</taxon>
        <taxon>Acholeplasmatales</taxon>
        <taxon>Acholeplasmataceae</taxon>
        <taxon>Candidatus Phytoplasma</taxon>
        <taxon>16SrI (Aster yellows group)</taxon>
    </lineage>
</organism>
<gene>
    <name evidence="2" type="ORF">RP166_3850</name>
</gene>
<keyword evidence="1" id="KW-0472">Membrane</keyword>
<feature type="transmembrane region" description="Helical" evidence="1">
    <location>
        <begin position="52"/>
        <end position="74"/>
    </location>
</feature>
<proteinExistence type="predicted"/>
<dbReference type="Proteomes" id="UP000509122">
    <property type="component" value="Chromosome"/>
</dbReference>
<evidence type="ECO:0000313" key="3">
    <source>
        <dbReference type="Proteomes" id="UP000509122"/>
    </source>
</evidence>
<keyword evidence="1" id="KW-1133">Transmembrane helix</keyword>
<sequence length="102" mass="12427">MIVTFLIYTFFENLNTQKVLQQYLDSLQSNTNILSNYNLLLQLTKKQMYTSYLRVFILVIIWVLIIIFNGYMCFAKINPFKQFFKFVKKVINKYKYKNEPFH</sequence>
<name>A0A859IAH0_9MOLU</name>
<protein>
    <submittedName>
        <fullName evidence="2">Uncharacterized protein</fullName>
    </submittedName>
</protein>
<keyword evidence="1" id="KW-0812">Transmembrane</keyword>
<evidence type="ECO:0000313" key="2">
    <source>
        <dbReference type="EMBL" id="QKX95372.1"/>
    </source>
</evidence>
<dbReference type="KEGG" id="rphy:RP166_3850"/>
<accession>A0A859IAH0</accession>
<reference evidence="2 3" key="1">
    <citation type="submission" date="2020-06" db="EMBL/GenBank/DDBJ databases">
        <title>Complete genome sequence of Candidatus Phytoplasma asteris RP166.</title>
        <authorList>
            <person name="Cho S.-T."/>
            <person name="Zwolinska A."/>
            <person name="Huang W."/>
            <person name="Wouters R."/>
            <person name="Hogenhout S.A."/>
            <person name="Kuo C.-H."/>
        </authorList>
    </citation>
    <scope>NUCLEOTIDE SEQUENCE [LARGE SCALE GENOMIC DNA]</scope>
    <source>
        <strain evidence="2">RP166</strain>
    </source>
</reference>
<dbReference type="AlphaFoldDB" id="A0A859IAH0"/>